<feature type="signal peptide" evidence="2">
    <location>
        <begin position="1"/>
        <end position="19"/>
    </location>
</feature>
<reference evidence="6" key="1">
    <citation type="journal article" date="2019" name="Int. J. Syst. Evol. Microbiol.">
        <title>The Global Catalogue of Microorganisms (GCM) 10K type strain sequencing project: providing services to taxonomists for standard genome sequencing and annotation.</title>
        <authorList>
            <consortium name="The Broad Institute Genomics Platform"/>
            <consortium name="The Broad Institute Genome Sequencing Center for Infectious Disease"/>
            <person name="Wu L."/>
            <person name="Ma J."/>
        </authorList>
    </citation>
    <scope>NUCLEOTIDE SEQUENCE [LARGE SCALE GENOMIC DNA]</scope>
    <source>
        <strain evidence="6">CECT 7706</strain>
    </source>
</reference>
<proteinExistence type="predicted"/>
<name>A0ABT8C2P3_9BACT</name>
<dbReference type="RefSeq" id="WP_163385702.1">
    <property type="nucleotide sequence ID" value="NZ_JAUFQS010000001.1"/>
</dbReference>
<dbReference type="PANTHER" id="PTHR22953:SF153">
    <property type="entry name" value="PURPLE ACID PHOSPHATASE"/>
    <property type="match status" value="1"/>
</dbReference>
<evidence type="ECO:0000256" key="2">
    <source>
        <dbReference type="SAM" id="SignalP"/>
    </source>
</evidence>
<gene>
    <name evidence="5" type="ORF">QWZ15_00510</name>
</gene>
<dbReference type="Gene3D" id="3.60.21.10">
    <property type="match status" value="1"/>
</dbReference>
<feature type="chain" id="PRO_5046391050" evidence="2">
    <location>
        <begin position="20"/>
        <end position="525"/>
    </location>
</feature>
<dbReference type="InterPro" id="IPR004843">
    <property type="entry name" value="Calcineurin-like_PHP"/>
</dbReference>
<keyword evidence="1 2" id="KW-0732">Signal</keyword>
<dbReference type="Pfam" id="PF16656">
    <property type="entry name" value="Pur_ac_phosph_N"/>
    <property type="match status" value="1"/>
</dbReference>
<evidence type="ECO:0000259" key="4">
    <source>
        <dbReference type="Pfam" id="PF16656"/>
    </source>
</evidence>
<accession>A0ABT8C2P3</accession>
<dbReference type="GO" id="GO:0016787">
    <property type="term" value="F:hydrolase activity"/>
    <property type="evidence" value="ECO:0007669"/>
    <property type="project" value="UniProtKB-KW"/>
</dbReference>
<evidence type="ECO:0000313" key="5">
    <source>
        <dbReference type="EMBL" id="MDN3686294.1"/>
    </source>
</evidence>
<dbReference type="Gene3D" id="2.60.40.380">
    <property type="entry name" value="Purple acid phosphatase-like, N-terminal"/>
    <property type="match status" value="1"/>
</dbReference>
<organism evidence="5 6">
    <name type="scientific">Cyclobacterium jeungdonense</name>
    <dbReference type="NCBI Taxonomy" id="708087"/>
    <lineage>
        <taxon>Bacteria</taxon>
        <taxon>Pseudomonadati</taxon>
        <taxon>Bacteroidota</taxon>
        <taxon>Cytophagia</taxon>
        <taxon>Cytophagales</taxon>
        <taxon>Cyclobacteriaceae</taxon>
        <taxon>Cyclobacterium</taxon>
    </lineage>
</organism>
<dbReference type="SUPFAM" id="SSF49363">
    <property type="entry name" value="Purple acid phosphatase, N-terminal domain"/>
    <property type="match status" value="1"/>
</dbReference>
<dbReference type="Proteomes" id="UP001236663">
    <property type="component" value="Unassembled WGS sequence"/>
</dbReference>
<keyword evidence="6" id="KW-1185">Reference proteome</keyword>
<feature type="domain" description="Purple acid phosphatase N-terminal" evidence="4">
    <location>
        <begin position="41"/>
        <end position="142"/>
    </location>
</feature>
<evidence type="ECO:0000313" key="6">
    <source>
        <dbReference type="Proteomes" id="UP001236663"/>
    </source>
</evidence>
<dbReference type="SUPFAM" id="SSF56300">
    <property type="entry name" value="Metallo-dependent phosphatases"/>
    <property type="match status" value="1"/>
</dbReference>
<feature type="domain" description="Calcineurin-like phosphoesterase" evidence="3">
    <location>
        <begin position="153"/>
        <end position="347"/>
    </location>
</feature>
<dbReference type="Pfam" id="PF00149">
    <property type="entry name" value="Metallophos"/>
    <property type="match status" value="1"/>
</dbReference>
<comment type="caution">
    <text evidence="5">The sequence shown here is derived from an EMBL/GenBank/DDBJ whole genome shotgun (WGS) entry which is preliminary data.</text>
</comment>
<dbReference type="InterPro" id="IPR029052">
    <property type="entry name" value="Metallo-depent_PP-like"/>
</dbReference>
<evidence type="ECO:0000256" key="1">
    <source>
        <dbReference type="ARBA" id="ARBA00022729"/>
    </source>
</evidence>
<sequence length="525" mass="60458">MKNLLFALLLITACQWSMAQEYRVYKAPTFREEWSKPSDYPDRIVLNFGEDPASQASVTWRTDTTVSNTFAEIAIADGAPKFWRNAETLPAKTELLDASTVEVARVKAHYHSVKFTDLQPNTIYGYRVGDGDTWSEWIQFSTASSDKDEPFAFLYVGDTQNYILELWARLIREGYRKAPDAKFIIHAGDLVNTAHRDQEWHEWFTAGGFIHSMVPSVSTPGNHEYRSIPEWDGADAERRLSLQWRPQFTLPENGPEGLDELTETVYYMDYQDARIISLNSNVMQAEQIPWLEKVLANNPQKWTIVTYHHPLFSASEGRENTLLREAWKPLFDKYQVDLALQGHDHSYARGRVSPGDNVMDGVNARDKTGTVYVVSVSGGKMYELRKNAWEDYEAERDRAAENTQLFQVIRIEGDKLSFESYTAVGELYDAFDLEKQADGINKFIERKSEAISERRFSNTIPYEDPLPENLKTILQTRYPDYVISRVSARKEESMLVFAVRLEKEEGERLELEIDENGTIKEEENQ</sequence>
<dbReference type="InterPro" id="IPR008963">
    <property type="entry name" value="Purple_acid_Pase-like_N"/>
</dbReference>
<dbReference type="EMBL" id="JAUFQS010000001">
    <property type="protein sequence ID" value="MDN3686294.1"/>
    <property type="molecule type" value="Genomic_DNA"/>
</dbReference>
<keyword evidence="5" id="KW-0378">Hydrolase</keyword>
<dbReference type="InterPro" id="IPR039331">
    <property type="entry name" value="PAPs-like"/>
</dbReference>
<evidence type="ECO:0000259" key="3">
    <source>
        <dbReference type="Pfam" id="PF00149"/>
    </source>
</evidence>
<protein>
    <submittedName>
        <fullName evidence="5">Metallophosphoesterase family protein</fullName>
        <ecNumber evidence="5">3.1.-.-</ecNumber>
    </submittedName>
</protein>
<dbReference type="PANTHER" id="PTHR22953">
    <property type="entry name" value="ACID PHOSPHATASE RELATED"/>
    <property type="match status" value="1"/>
</dbReference>
<dbReference type="EC" id="3.1.-.-" evidence="5"/>
<dbReference type="InterPro" id="IPR015914">
    <property type="entry name" value="PAPs_N"/>
</dbReference>